<proteinExistence type="inferred from homology"/>
<organism evidence="5 6">
    <name type="scientific">Choanephora cucurbitarum</name>
    <dbReference type="NCBI Taxonomy" id="101091"/>
    <lineage>
        <taxon>Eukaryota</taxon>
        <taxon>Fungi</taxon>
        <taxon>Fungi incertae sedis</taxon>
        <taxon>Mucoromycota</taxon>
        <taxon>Mucoromycotina</taxon>
        <taxon>Mucoromycetes</taxon>
        <taxon>Mucorales</taxon>
        <taxon>Mucorineae</taxon>
        <taxon>Choanephoraceae</taxon>
        <taxon>Choanephoroideae</taxon>
        <taxon>Choanephora</taxon>
    </lineage>
</organism>
<dbReference type="InterPro" id="IPR018357">
    <property type="entry name" value="Hexapep_transf_CS"/>
</dbReference>
<dbReference type="Pfam" id="PF12464">
    <property type="entry name" value="Mac"/>
    <property type="match status" value="1"/>
</dbReference>
<dbReference type="InParanoid" id="A0A1C7N868"/>
<dbReference type="PANTHER" id="PTHR23416:SF23">
    <property type="entry name" value="ACETYLTRANSFERASE C18B11.09C-RELATED"/>
    <property type="match status" value="1"/>
</dbReference>
<gene>
    <name evidence="5" type="primary">maa_0</name>
    <name evidence="5" type="ORF">A0J61_06688</name>
</gene>
<dbReference type="InterPro" id="IPR024688">
    <property type="entry name" value="Mac_dom"/>
</dbReference>
<evidence type="ECO:0000313" key="5">
    <source>
        <dbReference type="EMBL" id="OBZ85261.1"/>
    </source>
</evidence>
<sequence length="190" mass="21016">MAEEKTEKQKMLSGEWYHAGYHELREDRKKCQELLKSFNSTPQGPERTSVARKLFGSYGERNFINYPFRCDYGYNIFFGDDLEMNYDCIFLDVGKIKIGNNVFMGPGVHIYAVNHPVDPTLRKTGVEIGQDVVIGDNVWIGGGAIILPGVTIGEGTTIGAGAVVTKDIPDNVMAAGNPCKVIKQVVPEKK</sequence>
<dbReference type="InterPro" id="IPR011004">
    <property type="entry name" value="Trimer_LpxA-like_sf"/>
</dbReference>
<dbReference type="SUPFAM" id="SSF51161">
    <property type="entry name" value="Trimeric LpxA-like enzymes"/>
    <property type="match status" value="1"/>
</dbReference>
<name>A0A1C7N868_9FUNG</name>
<comment type="caution">
    <text evidence="5">The sequence shown here is derived from an EMBL/GenBank/DDBJ whole genome shotgun (WGS) entry which is preliminary data.</text>
</comment>
<keyword evidence="6" id="KW-1185">Reference proteome</keyword>
<dbReference type="Proteomes" id="UP000093000">
    <property type="component" value="Unassembled WGS sequence"/>
</dbReference>
<dbReference type="OrthoDB" id="25818at2759"/>
<keyword evidence="2 5" id="KW-0808">Transferase</keyword>
<dbReference type="CDD" id="cd03357">
    <property type="entry name" value="LbH_MAT_GAT"/>
    <property type="match status" value="1"/>
</dbReference>
<evidence type="ECO:0000259" key="4">
    <source>
        <dbReference type="SMART" id="SM01266"/>
    </source>
</evidence>
<dbReference type="EMBL" id="LUGH01000416">
    <property type="protein sequence ID" value="OBZ85261.1"/>
    <property type="molecule type" value="Genomic_DNA"/>
</dbReference>
<dbReference type="FunFam" id="2.160.10.10:FF:000025">
    <property type="entry name" value="Hexapeptide-repeat containing-acetyltransferase"/>
    <property type="match status" value="1"/>
</dbReference>
<evidence type="ECO:0000256" key="3">
    <source>
        <dbReference type="ARBA" id="ARBA00023315"/>
    </source>
</evidence>
<evidence type="ECO:0000313" key="6">
    <source>
        <dbReference type="Proteomes" id="UP000093000"/>
    </source>
</evidence>
<dbReference type="Gene3D" id="2.160.10.10">
    <property type="entry name" value="Hexapeptide repeat proteins"/>
    <property type="match status" value="1"/>
</dbReference>
<dbReference type="Pfam" id="PF00132">
    <property type="entry name" value="Hexapep"/>
    <property type="match status" value="1"/>
</dbReference>
<dbReference type="STRING" id="101091.A0A1C7N868"/>
<accession>A0A1C7N868</accession>
<evidence type="ECO:0000256" key="2">
    <source>
        <dbReference type="ARBA" id="ARBA00022679"/>
    </source>
</evidence>
<feature type="domain" description="Maltose/galactoside acetyltransferase" evidence="4">
    <location>
        <begin position="8"/>
        <end position="60"/>
    </location>
</feature>
<evidence type="ECO:0000256" key="1">
    <source>
        <dbReference type="ARBA" id="ARBA00007274"/>
    </source>
</evidence>
<protein>
    <submittedName>
        <fullName evidence="5">Maltose O-acetyltransferase</fullName>
    </submittedName>
</protein>
<keyword evidence="3" id="KW-0012">Acyltransferase</keyword>
<dbReference type="InterPro" id="IPR051159">
    <property type="entry name" value="Hexapeptide_acetyltransf"/>
</dbReference>
<dbReference type="GO" id="GO:0008374">
    <property type="term" value="F:O-acyltransferase activity"/>
    <property type="evidence" value="ECO:0007669"/>
    <property type="project" value="TreeGrafter"/>
</dbReference>
<dbReference type="PANTHER" id="PTHR23416">
    <property type="entry name" value="SIALIC ACID SYNTHASE-RELATED"/>
    <property type="match status" value="1"/>
</dbReference>
<dbReference type="GO" id="GO:0016407">
    <property type="term" value="F:acetyltransferase activity"/>
    <property type="evidence" value="ECO:0007669"/>
    <property type="project" value="InterPro"/>
</dbReference>
<dbReference type="InterPro" id="IPR001451">
    <property type="entry name" value="Hexapep"/>
</dbReference>
<reference evidence="5 6" key="1">
    <citation type="submission" date="2016-03" db="EMBL/GenBank/DDBJ databases">
        <title>Choanephora cucurbitarum.</title>
        <authorList>
            <person name="Min B."/>
            <person name="Park H."/>
            <person name="Park J.-H."/>
            <person name="Shin H.-D."/>
            <person name="Choi I.-G."/>
        </authorList>
    </citation>
    <scope>NUCLEOTIDE SEQUENCE [LARGE SCALE GENOMIC DNA]</scope>
    <source>
        <strain evidence="5 6">KUS-F28377</strain>
    </source>
</reference>
<dbReference type="FunCoup" id="A0A1C7N868">
    <property type="interactions" value="12"/>
</dbReference>
<dbReference type="PROSITE" id="PS00101">
    <property type="entry name" value="HEXAPEP_TRANSFERASES"/>
    <property type="match status" value="1"/>
</dbReference>
<dbReference type="AlphaFoldDB" id="A0A1C7N868"/>
<comment type="similarity">
    <text evidence="1">Belongs to the transferase hexapeptide repeat family.</text>
</comment>
<dbReference type="SMART" id="SM01266">
    <property type="entry name" value="Mac"/>
    <property type="match status" value="1"/>
</dbReference>